<comment type="caution">
    <text evidence="1">The sequence shown here is derived from an EMBL/GenBank/DDBJ whole genome shotgun (WGS) entry which is preliminary data.</text>
</comment>
<proteinExistence type="predicted"/>
<dbReference type="InterPro" id="IPR016181">
    <property type="entry name" value="Acyl_CoA_acyltransferase"/>
</dbReference>
<sequence length="385" mass="43690">MQIQILSSIDVINPQQWNALVQDANPFLQHGFLAALEHHGCVGEKFGWLPRHIAVFEGAELVAAMPLYEKHNSYGEFVFDQAWANAYQQQGLRYFPKLVSAIPYTPASGQRCLVQAGREAELYPLLLSAVTQVAEALQASSFHCLFAVSEQQEWLQQQGLLTRHDCQFHWYNQDYTCFDDFLATLTAKKRKNLKQERRKVQDAGVQLRLLDGHSASATDWEQFAFFYRHTFESKWGVPTLNVGFFQAMAQVLGAQVVLVMADNAAGECIAGSLMFRSASRLYGRHWGCTEYVDSLHFEACYYQGIEYCIRHGLQVFEPGAQGEHKVPRGFVPTLTRSSHWLRDDALYAAIARHTAYERDAVAQYMAQVQAHSPYRPECLPLARLA</sequence>
<dbReference type="InterPro" id="IPR007434">
    <property type="entry name" value="FemAB-like"/>
</dbReference>
<dbReference type="SUPFAM" id="SSF55729">
    <property type="entry name" value="Acyl-CoA N-acyltransferases (Nat)"/>
    <property type="match status" value="1"/>
</dbReference>
<dbReference type="Pfam" id="PF04339">
    <property type="entry name" value="FemAB_like"/>
    <property type="match status" value="1"/>
</dbReference>
<dbReference type="GO" id="GO:0016740">
    <property type="term" value="F:transferase activity"/>
    <property type="evidence" value="ECO:0007669"/>
    <property type="project" value="UniProtKB-KW"/>
</dbReference>
<dbReference type="AlphaFoldDB" id="A0A1Y1QE68"/>
<name>A0A1Y1QE68_9GAMM</name>
<keyword evidence="1" id="KW-0808">Transferase</keyword>
<accession>A0A1Y1QE68</accession>
<evidence type="ECO:0000313" key="1">
    <source>
        <dbReference type="EMBL" id="OQX03646.1"/>
    </source>
</evidence>
<organism evidence="1 2">
    <name type="scientific">Thiothrix lacustris</name>
    <dbReference type="NCBI Taxonomy" id="525917"/>
    <lineage>
        <taxon>Bacteria</taxon>
        <taxon>Pseudomonadati</taxon>
        <taxon>Pseudomonadota</taxon>
        <taxon>Gammaproteobacteria</taxon>
        <taxon>Thiotrichales</taxon>
        <taxon>Thiotrichaceae</taxon>
        <taxon>Thiothrix</taxon>
    </lineage>
</organism>
<dbReference type="Gene3D" id="3.40.630.30">
    <property type="match status" value="1"/>
</dbReference>
<dbReference type="PANTHER" id="PTHR47017">
    <property type="entry name" value="ACYL-COA"/>
    <property type="match status" value="1"/>
</dbReference>
<dbReference type="Proteomes" id="UP000192491">
    <property type="component" value="Unassembled WGS sequence"/>
</dbReference>
<evidence type="ECO:0000313" key="2">
    <source>
        <dbReference type="Proteomes" id="UP000192491"/>
    </source>
</evidence>
<dbReference type="PANTHER" id="PTHR47017:SF1">
    <property type="entry name" value="ACYL-COA"/>
    <property type="match status" value="1"/>
</dbReference>
<gene>
    <name evidence="1" type="ORF">BWK73_38850</name>
</gene>
<protein>
    <submittedName>
        <fullName evidence="1">GNAT family N-acetyltransferase</fullName>
    </submittedName>
</protein>
<dbReference type="EMBL" id="MTEJ01000390">
    <property type="protein sequence ID" value="OQX03646.1"/>
    <property type="molecule type" value="Genomic_DNA"/>
</dbReference>
<reference evidence="1 2" key="1">
    <citation type="submission" date="2017-01" db="EMBL/GenBank/DDBJ databases">
        <title>Novel large sulfur bacteria in the metagenomes of groundwater-fed chemosynthetic microbial mats in the Lake Huron basin.</title>
        <authorList>
            <person name="Sharrar A.M."/>
            <person name="Flood B.E."/>
            <person name="Bailey J.V."/>
            <person name="Jones D.S."/>
            <person name="Biddanda B."/>
            <person name="Ruberg S.A."/>
            <person name="Marcus D.N."/>
            <person name="Dick G.J."/>
        </authorList>
    </citation>
    <scope>NUCLEOTIDE SEQUENCE [LARGE SCALE GENOMIC DNA]</scope>
    <source>
        <strain evidence="1">A8</strain>
    </source>
</reference>